<keyword evidence="11" id="KW-0067">ATP-binding</keyword>
<dbReference type="PROSITE" id="PS51219">
    <property type="entry name" value="DPCK"/>
    <property type="match status" value="1"/>
</dbReference>
<dbReference type="Pfam" id="PF01121">
    <property type="entry name" value="CoaE"/>
    <property type="match status" value="1"/>
</dbReference>
<dbReference type="RefSeq" id="XP_038045037.1">
    <property type="nucleotide sequence ID" value="XM_038189109.1"/>
</dbReference>
<dbReference type="CDD" id="cd02022">
    <property type="entry name" value="DPCK"/>
    <property type="match status" value="1"/>
</dbReference>
<dbReference type="RefSeq" id="XP_038045036.1">
    <property type="nucleotide sequence ID" value="XM_038189108.1"/>
</dbReference>
<dbReference type="Gene3D" id="3.40.50.620">
    <property type="entry name" value="HUPs"/>
    <property type="match status" value="1"/>
</dbReference>
<evidence type="ECO:0000256" key="16">
    <source>
        <dbReference type="ARBA" id="ARBA00059677"/>
    </source>
</evidence>
<dbReference type="CDD" id="cd02164">
    <property type="entry name" value="PPAT_CoAS"/>
    <property type="match status" value="1"/>
</dbReference>
<feature type="domain" description="Cytidyltransferase-like" evidence="22">
    <location>
        <begin position="172"/>
        <end position="313"/>
    </location>
</feature>
<sequence>MLPSCKTGLLILTSPINQLVKRISPILCHAASCILETVYVQLHPGLDHELEPYKQRPIPVTQDVCATITAIYAKSAQLQGQDVRVLVNNISNRSGTLPPTRLLKGEVGLVLTDCSAPNKLQALLKSWFVFPTNPVVEIIPESVWLDVNSSAPVDTDASEVDCLPVKSYGSVVLGGTFDRIHAGHKILLSESAIRAEEKITVGVTDISMLQRKTLPELIQPMDARIASVRDFIQDIKPRILQSDSIVPITDPYGPSVVDPDMRCIVVSEETKKGGDAVNRVRQQKGLCVLDMHEISLVEDINHAAHEEAKISSSTQRIRLLGTLLKQPTNKDLPGTPYVIGLTGGIASGKSSVCRRLEGLGAAVIDCDKLGHKAYLPGTQGFRRVVAEFGQDVVGADGSINRRALGAKVFQDRSRLDRLNQIVWPEIASMAREEMRVLGDGGCLVCVLDAAVLIEAGWDGFCHEVWSCIIHKDEALKRILDRDRLAEEKARQRIESQLSNQERVDHSNVVFCTFWEPEVTQKQAEKAWAGLMERLPTSEAKPQQPKL</sequence>
<dbReference type="HAMAP" id="MF_00376">
    <property type="entry name" value="Dephospho_CoA_kinase"/>
    <property type="match status" value="1"/>
</dbReference>
<dbReference type="InterPro" id="IPR004821">
    <property type="entry name" value="Cyt_trans-like"/>
</dbReference>
<evidence type="ECO:0000256" key="13">
    <source>
        <dbReference type="ARBA" id="ARBA00023268"/>
    </source>
</evidence>
<keyword evidence="10" id="KW-0418">Kinase</keyword>
<evidence type="ECO:0000256" key="8">
    <source>
        <dbReference type="ARBA" id="ARBA00022695"/>
    </source>
</evidence>
<evidence type="ECO:0000256" key="17">
    <source>
        <dbReference type="ARBA" id="ARBA00060565"/>
    </source>
</evidence>
<evidence type="ECO:0000256" key="2">
    <source>
        <dbReference type="ARBA" id="ARBA00004496"/>
    </source>
</evidence>
<keyword evidence="13" id="KW-0511">Multifunctional enzyme</keyword>
<dbReference type="EnsemblMetazoa" id="XM_038189112.1">
    <property type="protein sequence ID" value="XP_038045040.1"/>
    <property type="gene ID" value="LOC119719615"/>
</dbReference>
<dbReference type="GeneID" id="119719615"/>
<dbReference type="EnsemblMetazoa" id="XM_038189108.1">
    <property type="protein sequence ID" value="XP_038045036.1"/>
    <property type="gene ID" value="LOC119719615"/>
</dbReference>
<dbReference type="SUPFAM" id="SSF52374">
    <property type="entry name" value="Nucleotidylyl transferase"/>
    <property type="match status" value="1"/>
</dbReference>
<keyword evidence="6" id="KW-0597">Phosphoprotein</keyword>
<dbReference type="OMA" id="EIHCHEV"/>
<evidence type="ECO:0000256" key="21">
    <source>
        <dbReference type="ARBA" id="ARBA00067394"/>
    </source>
</evidence>
<evidence type="ECO:0000256" key="10">
    <source>
        <dbReference type="ARBA" id="ARBA00022777"/>
    </source>
</evidence>
<dbReference type="NCBIfam" id="TIGR00152">
    <property type="entry name" value="dephospho-CoA kinase"/>
    <property type="match status" value="1"/>
</dbReference>
<dbReference type="GO" id="GO:0015937">
    <property type="term" value="P:coenzyme A biosynthetic process"/>
    <property type="evidence" value="ECO:0007669"/>
    <property type="project" value="InterPro"/>
</dbReference>
<organism evidence="23 24">
    <name type="scientific">Patiria miniata</name>
    <name type="common">Bat star</name>
    <name type="synonym">Asterina miniata</name>
    <dbReference type="NCBI Taxonomy" id="46514"/>
    <lineage>
        <taxon>Eukaryota</taxon>
        <taxon>Metazoa</taxon>
        <taxon>Echinodermata</taxon>
        <taxon>Eleutherozoa</taxon>
        <taxon>Asterozoa</taxon>
        <taxon>Asteroidea</taxon>
        <taxon>Valvatacea</taxon>
        <taxon>Valvatida</taxon>
        <taxon>Asterinidae</taxon>
        <taxon>Patiria</taxon>
    </lineage>
</organism>
<name>A0A913YZN5_PATMI</name>
<dbReference type="AlphaFoldDB" id="A0A913YZN5"/>
<dbReference type="EC" id="2.7.1.24" evidence="20"/>
<keyword evidence="7" id="KW-0808">Transferase</keyword>
<dbReference type="GO" id="GO:0004140">
    <property type="term" value="F:dephospho-CoA kinase activity"/>
    <property type="evidence" value="ECO:0007669"/>
    <property type="project" value="UniProtKB-EC"/>
</dbReference>
<evidence type="ECO:0000259" key="22">
    <source>
        <dbReference type="Pfam" id="PF01467"/>
    </source>
</evidence>
<dbReference type="PANTHER" id="PTHR10695:SF46">
    <property type="entry name" value="BIFUNCTIONAL COENZYME A SYNTHASE-RELATED"/>
    <property type="match status" value="1"/>
</dbReference>
<protein>
    <recommendedName>
        <fullName evidence="21">Bifunctional coenzyme A synthase</fullName>
        <ecNumber evidence="20">2.7.1.24</ecNumber>
        <ecNumber evidence="4">2.7.7.3</ecNumber>
    </recommendedName>
</protein>
<keyword evidence="5" id="KW-0963">Cytoplasm</keyword>
<dbReference type="Proteomes" id="UP000887568">
    <property type="component" value="Unplaced"/>
</dbReference>
<proteinExistence type="inferred from homology"/>
<dbReference type="EC" id="2.7.7.3" evidence="4"/>
<evidence type="ECO:0000256" key="1">
    <source>
        <dbReference type="ARBA" id="ARBA00004305"/>
    </source>
</evidence>
<dbReference type="FunFam" id="3.40.50.620:FF:000089">
    <property type="entry name" value="Bifunctional coenzyme A synthase"/>
    <property type="match status" value="1"/>
</dbReference>
<comment type="similarity">
    <text evidence="19">In the central section; belongs to the eukaryotic CoaD family.</text>
</comment>
<comment type="subunit">
    <text evidence="3">Monomer.</text>
</comment>
<evidence type="ECO:0000256" key="11">
    <source>
        <dbReference type="ARBA" id="ARBA00022840"/>
    </source>
</evidence>
<evidence type="ECO:0000256" key="3">
    <source>
        <dbReference type="ARBA" id="ARBA00011245"/>
    </source>
</evidence>
<comment type="function">
    <text evidence="16">Bifunctional enzyme that catalyzes the fourth and fifth sequential steps of CoA biosynthetic pathway. The fourth reaction is catalyzed by the phosphopantetheine adenylyltransferase, coded by the coaD domain; the fifth reaction is catalyzed by the dephospho-CoA kinase, coded by the coaE domain. May act as a point of CoA biosynthesis regulation.</text>
</comment>
<keyword evidence="9" id="KW-0547">Nucleotide-binding</keyword>
<comment type="catalytic activity">
    <reaction evidence="15">
        <text>3'-dephospho-CoA + ATP = ADP + CoA + H(+)</text>
        <dbReference type="Rhea" id="RHEA:18245"/>
        <dbReference type="ChEBI" id="CHEBI:15378"/>
        <dbReference type="ChEBI" id="CHEBI:30616"/>
        <dbReference type="ChEBI" id="CHEBI:57287"/>
        <dbReference type="ChEBI" id="CHEBI:57328"/>
        <dbReference type="ChEBI" id="CHEBI:456216"/>
        <dbReference type="EC" id="2.7.1.24"/>
    </reaction>
    <physiologicalReaction direction="left-to-right" evidence="15">
        <dbReference type="Rhea" id="RHEA:18246"/>
    </physiologicalReaction>
</comment>
<keyword evidence="8" id="KW-0548">Nucleotidyltransferase</keyword>
<dbReference type="InterPro" id="IPR001977">
    <property type="entry name" value="Depp_CoAkinase"/>
</dbReference>
<evidence type="ECO:0000256" key="19">
    <source>
        <dbReference type="ARBA" id="ARBA00061673"/>
    </source>
</evidence>
<keyword evidence="12" id="KW-0496">Mitochondrion</keyword>
<dbReference type="EnsemblMetazoa" id="XM_038189109.1">
    <property type="protein sequence ID" value="XP_038045037.1"/>
    <property type="gene ID" value="LOC119719615"/>
</dbReference>
<evidence type="ECO:0000256" key="18">
    <source>
        <dbReference type="ARBA" id="ARBA00060696"/>
    </source>
</evidence>
<dbReference type="Pfam" id="PF01467">
    <property type="entry name" value="CTP_transf_like"/>
    <property type="match status" value="1"/>
</dbReference>
<dbReference type="OrthoDB" id="330671at2759"/>
<dbReference type="EnsemblMetazoa" id="XM_038189113.1">
    <property type="protein sequence ID" value="XP_038045041.1"/>
    <property type="gene ID" value="LOC119719615"/>
</dbReference>
<dbReference type="GO" id="GO:0004595">
    <property type="term" value="F:pantetheine-phosphate adenylyltransferase activity"/>
    <property type="evidence" value="ECO:0007669"/>
    <property type="project" value="UniProtKB-EC"/>
</dbReference>
<dbReference type="InterPro" id="IPR027417">
    <property type="entry name" value="P-loop_NTPase"/>
</dbReference>
<evidence type="ECO:0000256" key="7">
    <source>
        <dbReference type="ARBA" id="ARBA00022679"/>
    </source>
</evidence>
<dbReference type="EnsemblMetazoa" id="XM_038189110.1">
    <property type="protein sequence ID" value="XP_038045038.1"/>
    <property type="gene ID" value="LOC119719615"/>
</dbReference>
<evidence type="ECO:0000313" key="24">
    <source>
        <dbReference type="Proteomes" id="UP000887568"/>
    </source>
</evidence>
<dbReference type="EnsemblMetazoa" id="XM_038189111.1">
    <property type="protein sequence ID" value="XP_038045039.1"/>
    <property type="gene ID" value="LOC119719615"/>
</dbReference>
<evidence type="ECO:0000256" key="14">
    <source>
        <dbReference type="ARBA" id="ARBA00051310"/>
    </source>
</evidence>
<evidence type="ECO:0000256" key="6">
    <source>
        <dbReference type="ARBA" id="ARBA00022553"/>
    </source>
</evidence>
<dbReference type="FunFam" id="3.40.50.300:FF:000899">
    <property type="entry name" value="Bifunctional coenzyme A synthase"/>
    <property type="match status" value="1"/>
</dbReference>
<dbReference type="InterPro" id="IPR014729">
    <property type="entry name" value="Rossmann-like_a/b/a_fold"/>
</dbReference>
<keyword evidence="24" id="KW-1185">Reference proteome</keyword>
<accession>A0A913YZN5</accession>
<comment type="catalytic activity">
    <reaction evidence="14">
        <text>(R)-4'-phosphopantetheine + ATP + H(+) = 3'-dephospho-CoA + diphosphate</text>
        <dbReference type="Rhea" id="RHEA:19801"/>
        <dbReference type="ChEBI" id="CHEBI:15378"/>
        <dbReference type="ChEBI" id="CHEBI:30616"/>
        <dbReference type="ChEBI" id="CHEBI:33019"/>
        <dbReference type="ChEBI" id="CHEBI:57328"/>
        <dbReference type="ChEBI" id="CHEBI:61723"/>
        <dbReference type="EC" id="2.7.7.3"/>
    </reaction>
    <physiologicalReaction direction="left-to-right" evidence="14">
        <dbReference type="Rhea" id="RHEA:19802"/>
    </physiologicalReaction>
</comment>
<evidence type="ECO:0000313" key="23">
    <source>
        <dbReference type="EnsemblMetazoa" id="XP_038045038.1"/>
    </source>
</evidence>
<evidence type="ECO:0000256" key="9">
    <source>
        <dbReference type="ARBA" id="ARBA00022741"/>
    </source>
</evidence>
<dbReference type="RefSeq" id="XP_038045040.1">
    <property type="nucleotide sequence ID" value="XM_038189112.1"/>
</dbReference>
<evidence type="ECO:0000256" key="20">
    <source>
        <dbReference type="ARBA" id="ARBA00066359"/>
    </source>
</evidence>
<dbReference type="PANTHER" id="PTHR10695">
    <property type="entry name" value="DEPHOSPHO-COA KINASE-RELATED"/>
    <property type="match status" value="1"/>
</dbReference>
<dbReference type="GO" id="GO:0005759">
    <property type="term" value="C:mitochondrial matrix"/>
    <property type="evidence" value="ECO:0007669"/>
    <property type="project" value="UniProtKB-SubCell"/>
</dbReference>
<comment type="pathway">
    <text evidence="18">Cofactor biosynthesis; coenzyme A biosynthesis; CoA from (R)-pantothenate: step 5/5.</text>
</comment>
<dbReference type="SUPFAM" id="SSF52540">
    <property type="entry name" value="P-loop containing nucleoside triphosphate hydrolases"/>
    <property type="match status" value="1"/>
</dbReference>
<evidence type="ECO:0000256" key="12">
    <source>
        <dbReference type="ARBA" id="ARBA00023128"/>
    </source>
</evidence>
<dbReference type="RefSeq" id="XP_038045039.1">
    <property type="nucleotide sequence ID" value="XM_038189111.1"/>
</dbReference>
<reference evidence="23" key="1">
    <citation type="submission" date="2022-11" db="UniProtKB">
        <authorList>
            <consortium name="EnsemblMetazoa"/>
        </authorList>
    </citation>
    <scope>IDENTIFICATION</scope>
</reference>
<dbReference type="GO" id="GO:0005524">
    <property type="term" value="F:ATP binding"/>
    <property type="evidence" value="ECO:0007669"/>
    <property type="project" value="UniProtKB-KW"/>
</dbReference>
<evidence type="ECO:0000256" key="4">
    <source>
        <dbReference type="ARBA" id="ARBA00012392"/>
    </source>
</evidence>
<dbReference type="RefSeq" id="XP_038045038.1">
    <property type="nucleotide sequence ID" value="XM_038189110.1"/>
</dbReference>
<dbReference type="RefSeq" id="XP_038045041.1">
    <property type="nucleotide sequence ID" value="XM_038189113.1"/>
</dbReference>
<evidence type="ECO:0000256" key="15">
    <source>
        <dbReference type="ARBA" id="ARBA00051912"/>
    </source>
</evidence>
<dbReference type="Gene3D" id="3.40.50.300">
    <property type="entry name" value="P-loop containing nucleotide triphosphate hydrolases"/>
    <property type="match status" value="1"/>
</dbReference>
<evidence type="ECO:0000256" key="5">
    <source>
        <dbReference type="ARBA" id="ARBA00022490"/>
    </source>
</evidence>
<comment type="pathway">
    <text evidence="17">Cofactor biosynthesis; coenzyme A biosynthesis; CoA from (R)-pantothenate: step 4/5.</text>
</comment>
<comment type="subcellular location">
    <subcellularLocation>
        <location evidence="2">Cytoplasm</location>
    </subcellularLocation>
    <subcellularLocation>
        <location evidence="1">Mitochondrion matrix</location>
    </subcellularLocation>
</comment>